<dbReference type="PANTHER" id="PTHR24220">
    <property type="entry name" value="IMPORT ATP-BINDING PROTEIN"/>
    <property type="match status" value="1"/>
</dbReference>
<dbReference type="PANTHER" id="PTHR24220:SF659">
    <property type="entry name" value="TRANSPORTER, PUTATIVE-RELATED"/>
    <property type="match status" value="1"/>
</dbReference>
<evidence type="ECO:0000313" key="6">
    <source>
        <dbReference type="Proteomes" id="UP000284824"/>
    </source>
</evidence>
<dbReference type="GO" id="GO:0005524">
    <property type="term" value="F:ATP binding"/>
    <property type="evidence" value="ECO:0007669"/>
    <property type="project" value="UniProtKB-KW"/>
</dbReference>
<feature type="region of interest" description="Disordered" evidence="3">
    <location>
        <begin position="250"/>
        <end position="283"/>
    </location>
</feature>
<dbReference type="InterPro" id="IPR003593">
    <property type="entry name" value="AAA+_ATPase"/>
</dbReference>
<comment type="caution">
    <text evidence="5">The sequence shown here is derived from an EMBL/GenBank/DDBJ whole genome shotgun (WGS) entry which is preliminary data.</text>
</comment>
<keyword evidence="6" id="KW-1185">Reference proteome</keyword>
<keyword evidence="5" id="KW-0449">Lipoprotein</keyword>
<evidence type="ECO:0000256" key="1">
    <source>
        <dbReference type="ARBA" id="ARBA00022741"/>
    </source>
</evidence>
<dbReference type="SMART" id="SM00382">
    <property type="entry name" value="AAA"/>
    <property type="match status" value="1"/>
</dbReference>
<accession>A0A438M0L3</accession>
<dbReference type="RefSeq" id="WP_206641314.1">
    <property type="nucleotide sequence ID" value="NZ_SAUN01000001.1"/>
</dbReference>
<evidence type="ECO:0000256" key="2">
    <source>
        <dbReference type="ARBA" id="ARBA00022840"/>
    </source>
</evidence>
<dbReference type="AlphaFoldDB" id="A0A438M0L3"/>
<reference evidence="5 6" key="1">
    <citation type="submission" date="2019-01" db="EMBL/GenBank/DDBJ databases">
        <title>Sequencing the genomes of 1000 actinobacteria strains.</title>
        <authorList>
            <person name="Klenk H.-P."/>
        </authorList>
    </citation>
    <scope>NUCLEOTIDE SEQUENCE [LARGE SCALE GENOMIC DNA]</scope>
    <source>
        <strain evidence="5 6">DSM 43925</strain>
    </source>
</reference>
<name>A0A438M0L3_9ACTN</name>
<dbReference type="SUPFAM" id="SSF52540">
    <property type="entry name" value="P-loop containing nucleoside triphosphate hydrolases"/>
    <property type="match status" value="1"/>
</dbReference>
<proteinExistence type="predicted"/>
<dbReference type="InterPro" id="IPR003439">
    <property type="entry name" value="ABC_transporter-like_ATP-bd"/>
</dbReference>
<dbReference type="PROSITE" id="PS50893">
    <property type="entry name" value="ABC_TRANSPORTER_2"/>
    <property type="match status" value="1"/>
</dbReference>
<dbReference type="Pfam" id="PF00005">
    <property type="entry name" value="ABC_tran"/>
    <property type="match status" value="1"/>
</dbReference>
<dbReference type="PROSITE" id="PS00211">
    <property type="entry name" value="ABC_TRANSPORTER_1"/>
    <property type="match status" value="1"/>
</dbReference>
<feature type="domain" description="ABC transporter" evidence="4">
    <location>
        <begin position="7"/>
        <end position="235"/>
    </location>
</feature>
<dbReference type="GO" id="GO:0005886">
    <property type="term" value="C:plasma membrane"/>
    <property type="evidence" value="ECO:0007669"/>
    <property type="project" value="TreeGrafter"/>
</dbReference>
<protein>
    <submittedName>
        <fullName evidence="5">ABC-type lipoprotein export system ATPase subunit</fullName>
    </submittedName>
</protein>
<evidence type="ECO:0000313" key="5">
    <source>
        <dbReference type="EMBL" id="RVX39354.1"/>
    </source>
</evidence>
<evidence type="ECO:0000256" key="3">
    <source>
        <dbReference type="SAM" id="MobiDB-lite"/>
    </source>
</evidence>
<evidence type="ECO:0000259" key="4">
    <source>
        <dbReference type="PROSITE" id="PS50893"/>
    </source>
</evidence>
<dbReference type="InterPro" id="IPR017871">
    <property type="entry name" value="ABC_transporter-like_CS"/>
</dbReference>
<dbReference type="InterPro" id="IPR015854">
    <property type="entry name" value="ABC_transpr_LolD-like"/>
</dbReference>
<sequence>MAPGPVLACRALSCRAGGRTIIEDLTLELDRAERVALMGPSGSGKTTLPTTLAGLLPPASGRVLVGGVPLDEQPELRAGLALVFQSYGMLSLLTAAENVEVALRAAGRAPREAMRLAAVTLERLRVARFADHPVEELSGGQQQRVAVARALALRPRVLLADEPTAEQDATHRAVVLDELLAVADEGTTLVIATHDPEVAERCDRVIERWSGRGCRWCHGGRRPTWPRPTPARGRGRRSCCCWCPRWRQPRWRSGAPSWRSKRRPGDAGTSWPRWRHQERGWRR</sequence>
<gene>
    <name evidence="5" type="ORF">EDD27_1707</name>
</gene>
<keyword evidence="2" id="KW-0067">ATP-binding</keyword>
<dbReference type="Proteomes" id="UP000284824">
    <property type="component" value="Unassembled WGS sequence"/>
</dbReference>
<dbReference type="InterPro" id="IPR027417">
    <property type="entry name" value="P-loop_NTPase"/>
</dbReference>
<dbReference type="GO" id="GO:0022857">
    <property type="term" value="F:transmembrane transporter activity"/>
    <property type="evidence" value="ECO:0007669"/>
    <property type="project" value="TreeGrafter"/>
</dbReference>
<organism evidence="5 6">
    <name type="scientific">Nonomuraea polychroma</name>
    <dbReference type="NCBI Taxonomy" id="46176"/>
    <lineage>
        <taxon>Bacteria</taxon>
        <taxon>Bacillati</taxon>
        <taxon>Actinomycetota</taxon>
        <taxon>Actinomycetes</taxon>
        <taxon>Streptosporangiales</taxon>
        <taxon>Streptosporangiaceae</taxon>
        <taxon>Nonomuraea</taxon>
    </lineage>
</organism>
<dbReference type="GO" id="GO:0016887">
    <property type="term" value="F:ATP hydrolysis activity"/>
    <property type="evidence" value="ECO:0007669"/>
    <property type="project" value="InterPro"/>
</dbReference>
<keyword evidence="1" id="KW-0547">Nucleotide-binding</keyword>
<dbReference type="EMBL" id="SAUN01000001">
    <property type="protein sequence ID" value="RVX39354.1"/>
    <property type="molecule type" value="Genomic_DNA"/>
</dbReference>
<dbReference type="Gene3D" id="3.40.50.300">
    <property type="entry name" value="P-loop containing nucleotide triphosphate hydrolases"/>
    <property type="match status" value="1"/>
</dbReference>